<keyword evidence="2" id="KW-0288">FMN</keyword>
<dbReference type="SUPFAM" id="SSF51679">
    <property type="entry name" value="Bacterial luciferase-like"/>
    <property type="match status" value="1"/>
</dbReference>
<dbReference type="Proteomes" id="UP001162880">
    <property type="component" value="Unassembled WGS sequence"/>
</dbReference>
<dbReference type="Gene3D" id="3.20.20.30">
    <property type="entry name" value="Luciferase-like domain"/>
    <property type="match status" value="1"/>
</dbReference>
<dbReference type="InterPro" id="IPR050172">
    <property type="entry name" value="SsuD_RutA_monooxygenase"/>
</dbReference>
<keyword evidence="1" id="KW-0285">Flavoprotein</keyword>
<dbReference type="PANTHER" id="PTHR42847">
    <property type="entry name" value="ALKANESULFONATE MONOOXYGENASE"/>
    <property type="match status" value="1"/>
</dbReference>
<evidence type="ECO:0000313" key="6">
    <source>
        <dbReference type="EMBL" id="MCJ2179462.1"/>
    </source>
</evidence>
<protein>
    <submittedName>
        <fullName evidence="6">TIGR03619 family F420-dependent LLM class oxidoreductase</fullName>
        <ecNumber evidence="6">1.-.-.-</ecNumber>
    </submittedName>
</protein>
<sequence>MARHIEALGFESMWMGEHPVIPVAAADAVRYGVPLPPNYRNMPELFVSLAAAAAVTEHIGLGSNICIVPQRDPIHLAKQTATLDRISNGRLIFGFGTGWIEEEAAIFGYPFDKRLGRTLDFMRALKVLWTEEEACYSGEYVSFPPLYCNPKPLQRPHVPILVGSGNDKSDNTAILRRVARMAQGWLPSFLSPAQMTQQLAMLRGFCEEEGRDFAELDISLIVPAISFGLGPLPP</sequence>
<gene>
    <name evidence="6" type="ORF">MTR64_12870</name>
</gene>
<evidence type="ECO:0000259" key="5">
    <source>
        <dbReference type="Pfam" id="PF00296"/>
    </source>
</evidence>
<keyword evidence="7" id="KW-1185">Reference proteome</keyword>
<evidence type="ECO:0000256" key="3">
    <source>
        <dbReference type="ARBA" id="ARBA00023002"/>
    </source>
</evidence>
<dbReference type="InterPro" id="IPR019921">
    <property type="entry name" value="Lucif-like_OxRdtase_Rv2161c"/>
</dbReference>
<proteinExistence type="predicted"/>
<dbReference type="RefSeq" id="WP_243994464.1">
    <property type="nucleotide sequence ID" value="NZ_JALHLE010000019.1"/>
</dbReference>
<dbReference type="EC" id="1.-.-.-" evidence="6"/>
<dbReference type="Pfam" id="PF00296">
    <property type="entry name" value="Bac_luciferase"/>
    <property type="match status" value="1"/>
</dbReference>
<organism evidence="6 7">
    <name type="scientific">Novosphingobium album</name>
    <name type="common">ex Hu et al. 2023</name>
    <dbReference type="NCBI Taxonomy" id="2930093"/>
    <lineage>
        <taxon>Bacteria</taxon>
        <taxon>Pseudomonadati</taxon>
        <taxon>Pseudomonadota</taxon>
        <taxon>Alphaproteobacteria</taxon>
        <taxon>Sphingomonadales</taxon>
        <taxon>Sphingomonadaceae</taxon>
        <taxon>Novosphingobium</taxon>
    </lineage>
</organism>
<evidence type="ECO:0000313" key="7">
    <source>
        <dbReference type="Proteomes" id="UP001162880"/>
    </source>
</evidence>
<comment type="caution">
    <text evidence="6">The sequence shown here is derived from an EMBL/GenBank/DDBJ whole genome shotgun (WGS) entry which is preliminary data.</text>
</comment>
<accession>A0ABT0B343</accession>
<dbReference type="InterPro" id="IPR011251">
    <property type="entry name" value="Luciferase-like_dom"/>
</dbReference>
<evidence type="ECO:0000256" key="4">
    <source>
        <dbReference type="ARBA" id="ARBA00023033"/>
    </source>
</evidence>
<keyword evidence="3 6" id="KW-0560">Oxidoreductase</keyword>
<feature type="domain" description="Luciferase-like" evidence="5">
    <location>
        <begin position="1"/>
        <end position="225"/>
    </location>
</feature>
<reference evidence="6" key="1">
    <citation type="submission" date="2022-03" db="EMBL/GenBank/DDBJ databases">
        <title>Identification of a novel bacterium isolated from mangrove sediments.</title>
        <authorList>
            <person name="Pan X."/>
        </authorList>
    </citation>
    <scope>NUCLEOTIDE SEQUENCE</scope>
    <source>
        <strain evidence="6">B2580</strain>
    </source>
</reference>
<dbReference type="NCBIfam" id="TIGR03619">
    <property type="entry name" value="F420_Rv2161c"/>
    <property type="match status" value="1"/>
</dbReference>
<dbReference type="GO" id="GO:0016491">
    <property type="term" value="F:oxidoreductase activity"/>
    <property type="evidence" value="ECO:0007669"/>
    <property type="project" value="UniProtKB-KW"/>
</dbReference>
<keyword evidence="4" id="KW-0503">Monooxygenase</keyword>
<dbReference type="EMBL" id="JALHLE010000019">
    <property type="protein sequence ID" value="MCJ2179462.1"/>
    <property type="molecule type" value="Genomic_DNA"/>
</dbReference>
<dbReference type="InterPro" id="IPR036661">
    <property type="entry name" value="Luciferase-like_sf"/>
</dbReference>
<evidence type="ECO:0000256" key="1">
    <source>
        <dbReference type="ARBA" id="ARBA00022630"/>
    </source>
</evidence>
<name>A0ABT0B343_9SPHN</name>
<evidence type="ECO:0000256" key="2">
    <source>
        <dbReference type="ARBA" id="ARBA00022643"/>
    </source>
</evidence>
<dbReference type="PANTHER" id="PTHR42847:SF4">
    <property type="entry name" value="ALKANESULFONATE MONOOXYGENASE-RELATED"/>
    <property type="match status" value="1"/>
</dbReference>